<protein>
    <submittedName>
        <fullName evidence="4">PASTA domain-containing protein</fullName>
    </submittedName>
</protein>
<evidence type="ECO:0000256" key="1">
    <source>
        <dbReference type="SAM" id="MobiDB-lite"/>
    </source>
</evidence>
<evidence type="ECO:0000256" key="2">
    <source>
        <dbReference type="SAM" id="Phobius"/>
    </source>
</evidence>
<dbReference type="PROSITE" id="PS51178">
    <property type="entry name" value="PASTA"/>
    <property type="match status" value="3"/>
</dbReference>
<name>A0A1H6HUP7_9ACTN</name>
<feature type="domain" description="PASTA" evidence="3">
    <location>
        <begin position="299"/>
        <end position="366"/>
    </location>
</feature>
<dbReference type="InterPro" id="IPR005543">
    <property type="entry name" value="PASTA_dom"/>
</dbReference>
<evidence type="ECO:0000313" key="4">
    <source>
        <dbReference type="EMBL" id="SEH37744.1"/>
    </source>
</evidence>
<organism evidence="4 5">
    <name type="scientific">Parafannyhessea umbonata</name>
    <dbReference type="NCBI Taxonomy" id="604330"/>
    <lineage>
        <taxon>Bacteria</taxon>
        <taxon>Bacillati</taxon>
        <taxon>Actinomycetota</taxon>
        <taxon>Coriobacteriia</taxon>
        <taxon>Coriobacteriales</taxon>
        <taxon>Atopobiaceae</taxon>
        <taxon>Parafannyhessea</taxon>
    </lineage>
</organism>
<feature type="domain" description="PASTA" evidence="3">
    <location>
        <begin position="216"/>
        <end position="284"/>
    </location>
</feature>
<reference evidence="4 5" key="1">
    <citation type="submission" date="2016-10" db="EMBL/GenBank/DDBJ databases">
        <authorList>
            <person name="Varghese N."/>
            <person name="Submissions S."/>
        </authorList>
    </citation>
    <scope>NUCLEOTIDE SEQUENCE [LARGE SCALE GENOMIC DNA]</scope>
    <source>
        <strain evidence="4 5">WCP15</strain>
    </source>
</reference>
<keyword evidence="5" id="KW-1185">Reference proteome</keyword>
<proteinExistence type="predicted"/>
<sequence length="370" mass="38086">MANDRERRGLENLPEVISPQHDVPASDSPLSDDAAFATPATPTDSTAPAASATPRADAVPDPLASTLPDPQVNAEPEDPAEPSDDDSTGAVLAADFETPYVPQTDYKLPPKTPSKTTKAGLPHWAVALLGALLAGILIASAIITGGFGLLTRKQVPNVVGYAEQDARDLLEAEGLKVSVQEQDTQSINDNGRVLATTPSSGEETMGTVTIMVGKVSSETQRVPMLVGLSEQDALDQITATSFFVKDDITYAYSDTIAKGVVISQGPIAGSQKTKGTKIDLVISAGPEPAGSSSSRPSGDAATITIPDLQGMAFEDAKTLLTGMGLVVERGNDVTSSDNPVGTVDSVEPAMGTTASVGSTVVVHVVAAPEE</sequence>
<comment type="caution">
    <text evidence="4">The sequence shown here is derived from an EMBL/GenBank/DDBJ whole genome shotgun (WGS) entry which is preliminary data.</text>
</comment>
<keyword evidence="2" id="KW-1133">Transmembrane helix</keyword>
<dbReference type="Gene3D" id="3.30.10.20">
    <property type="match status" value="3"/>
</dbReference>
<feature type="compositionally biased region" description="Low complexity" evidence="1">
    <location>
        <begin position="31"/>
        <end position="57"/>
    </location>
</feature>
<dbReference type="RefSeq" id="WP_078686418.1">
    <property type="nucleotide sequence ID" value="NZ_FNWT01000001.1"/>
</dbReference>
<dbReference type="Proteomes" id="UP000199135">
    <property type="component" value="Unassembled WGS sequence"/>
</dbReference>
<feature type="domain" description="PASTA" evidence="3">
    <location>
        <begin position="152"/>
        <end position="214"/>
    </location>
</feature>
<dbReference type="CDD" id="cd06577">
    <property type="entry name" value="PASTA_pknB"/>
    <property type="match status" value="3"/>
</dbReference>
<keyword evidence="2" id="KW-0812">Transmembrane</keyword>
<dbReference type="EMBL" id="FNWT01000001">
    <property type="protein sequence ID" value="SEH37744.1"/>
    <property type="molecule type" value="Genomic_DNA"/>
</dbReference>
<accession>A0A1H6HUP7</accession>
<feature type="compositionally biased region" description="Acidic residues" evidence="1">
    <location>
        <begin position="75"/>
        <end position="87"/>
    </location>
</feature>
<keyword evidence="2" id="KW-0472">Membrane</keyword>
<gene>
    <name evidence="4" type="ORF">SAMN05216447_101187</name>
</gene>
<feature type="region of interest" description="Disordered" evidence="1">
    <location>
        <begin position="1"/>
        <end position="88"/>
    </location>
</feature>
<dbReference type="SMART" id="SM00740">
    <property type="entry name" value="PASTA"/>
    <property type="match status" value="3"/>
</dbReference>
<dbReference type="Pfam" id="PF03793">
    <property type="entry name" value="PASTA"/>
    <property type="match status" value="3"/>
</dbReference>
<feature type="transmembrane region" description="Helical" evidence="2">
    <location>
        <begin position="124"/>
        <end position="150"/>
    </location>
</feature>
<feature type="compositionally biased region" description="Basic and acidic residues" evidence="1">
    <location>
        <begin position="1"/>
        <end position="10"/>
    </location>
</feature>
<evidence type="ECO:0000259" key="3">
    <source>
        <dbReference type="PROSITE" id="PS51178"/>
    </source>
</evidence>
<evidence type="ECO:0000313" key="5">
    <source>
        <dbReference type="Proteomes" id="UP000199135"/>
    </source>
</evidence>